<evidence type="ECO:0000256" key="1">
    <source>
        <dbReference type="ARBA" id="ARBA00004196"/>
    </source>
</evidence>
<dbReference type="RefSeq" id="WP_207380827.1">
    <property type="nucleotide sequence ID" value="NZ_CP071502.1"/>
</dbReference>
<protein>
    <submittedName>
        <fullName evidence="9">Cytochrome-c peroxidase</fullName>
    </submittedName>
</protein>
<keyword evidence="4" id="KW-0732">Signal</keyword>
<accession>A0ABX7R1F7</accession>
<keyword evidence="3 7" id="KW-0479">Metal-binding</keyword>
<sequence length="497" mass="53775">MEMRKLAICMAAATLLGACGSDKDNTPPEPSEEQLLTQTLRQTVSELGLRGDPSEGRSLPAMENNPKAELGMKLFFTKALSGEMDTACVTCHHPLLGGGDDLSLPVGVEAVDPDLLGPGREHSSAGTAFDGGPTVPRNAPTTFNIALWDRSIFHDSRIESLEATPRANGEGTSIVTPDSVDRLSADTNAVNLVQAQTRFPVTSNEEMKGHHKGDLNNAAIRAYLVARLRGDNADLTENQWLEAFRLGLGQPEGTAESLITEENLFGAIAEYERSQVFVDTPWRDFVKGDDAAITFEAKQGAQLFFASQEQGGADCASCHRGDFFTDERHHNIALPQLGRGKGDGADGSNDFGRFRVSKEERDRFAFRTPTLLNVTETAPYGHSGAFDSLRDMVKHHLNAAESVANYQQANAIAQQGVQGDKMLVNTQAALDKLMADRTMGAPVLQDVALTEAQVDQLLAFLATLTDRCVLDTACLAKWIPSDTTTDPDSMQLHAKFE</sequence>
<dbReference type="PROSITE" id="PS51257">
    <property type="entry name" value="PROKAR_LIPOPROTEIN"/>
    <property type="match status" value="1"/>
</dbReference>
<evidence type="ECO:0000256" key="3">
    <source>
        <dbReference type="ARBA" id="ARBA00022723"/>
    </source>
</evidence>
<dbReference type="EMBL" id="CP071502">
    <property type="protein sequence ID" value="QSX37636.1"/>
    <property type="molecule type" value="Genomic_DNA"/>
</dbReference>
<name>A0ABX7R1F7_9GAMM</name>
<evidence type="ECO:0000313" key="10">
    <source>
        <dbReference type="Proteomes" id="UP000663207"/>
    </source>
</evidence>
<dbReference type="PANTHER" id="PTHR30600:SF10">
    <property type="entry name" value="BLL6722 PROTEIN"/>
    <property type="match status" value="1"/>
</dbReference>
<evidence type="ECO:0000256" key="2">
    <source>
        <dbReference type="ARBA" id="ARBA00022617"/>
    </source>
</evidence>
<comment type="subcellular location">
    <subcellularLocation>
        <location evidence="1">Cell envelope</location>
    </subcellularLocation>
</comment>
<dbReference type="InterPro" id="IPR036909">
    <property type="entry name" value="Cyt_c-like_dom_sf"/>
</dbReference>
<keyword evidence="2 7" id="KW-0349">Heme</keyword>
<dbReference type="GO" id="GO:0004601">
    <property type="term" value="F:peroxidase activity"/>
    <property type="evidence" value="ECO:0007669"/>
    <property type="project" value="UniProtKB-KW"/>
</dbReference>
<organism evidence="9 10">
    <name type="scientific">Shewanella sedimentimangrovi</name>
    <dbReference type="NCBI Taxonomy" id="2814293"/>
    <lineage>
        <taxon>Bacteria</taxon>
        <taxon>Pseudomonadati</taxon>
        <taxon>Pseudomonadota</taxon>
        <taxon>Gammaproteobacteria</taxon>
        <taxon>Alteromonadales</taxon>
        <taxon>Shewanellaceae</taxon>
        <taxon>Shewanella</taxon>
    </lineage>
</organism>
<dbReference type="PROSITE" id="PS51007">
    <property type="entry name" value="CYTC"/>
    <property type="match status" value="2"/>
</dbReference>
<keyword evidence="9" id="KW-0575">Peroxidase</keyword>
<keyword evidence="10" id="KW-1185">Reference proteome</keyword>
<evidence type="ECO:0000259" key="8">
    <source>
        <dbReference type="PROSITE" id="PS51007"/>
    </source>
</evidence>
<evidence type="ECO:0000256" key="7">
    <source>
        <dbReference type="PROSITE-ProRule" id="PRU00433"/>
    </source>
</evidence>
<proteinExistence type="predicted"/>
<dbReference type="Proteomes" id="UP000663207">
    <property type="component" value="Chromosome"/>
</dbReference>
<dbReference type="PANTHER" id="PTHR30600">
    <property type="entry name" value="CYTOCHROME C PEROXIDASE-RELATED"/>
    <property type="match status" value="1"/>
</dbReference>
<gene>
    <name evidence="9" type="ORF">JYB85_02010</name>
</gene>
<evidence type="ECO:0000313" key="9">
    <source>
        <dbReference type="EMBL" id="QSX37636.1"/>
    </source>
</evidence>
<dbReference type="InterPro" id="IPR051395">
    <property type="entry name" value="Cytochrome_c_Peroxidase/MauG"/>
</dbReference>
<feature type="domain" description="Cytochrome c" evidence="8">
    <location>
        <begin position="295"/>
        <end position="465"/>
    </location>
</feature>
<dbReference type="SUPFAM" id="SSF46626">
    <property type="entry name" value="Cytochrome c"/>
    <property type="match status" value="2"/>
</dbReference>
<keyword evidence="5" id="KW-0560">Oxidoreductase</keyword>
<dbReference type="Pfam" id="PF03150">
    <property type="entry name" value="CCP_MauG"/>
    <property type="match status" value="1"/>
</dbReference>
<dbReference type="InterPro" id="IPR009056">
    <property type="entry name" value="Cyt_c-like_dom"/>
</dbReference>
<keyword evidence="6 7" id="KW-0408">Iron</keyword>
<reference evidence="9 10" key="1">
    <citation type="submission" date="2021-03" db="EMBL/GenBank/DDBJ databases">
        <title>Novel species identification of genus Shewanella.</title>
        <authorList>
            <person name="Liu G."/>
            <person name="Zhang Q."/>
        </authorList>
    </citation>
    <scope>NUCLEOTIDE SEQUENCE [LARGE SCALE GENOMIC DNA]</scope>
    <source>
        <strain evidence="9 10">FJAT-52962</strain>
    </source>
</reference>
<evidence type="ECO:0000256" key="6">
    <source>
        <dbReference type="ARBA" id="ARBA00023004"/>
    </source>
</evidence>
<evidence type="ECO:0000256" key="5">
    <source>
        <dbReference type="ARBA" id="ARBA00023002"/>
    </source>
</evidence>
<feature type="domain" description="Cytochrome c" evidence="8">
    <location>
        <begin position="66"/>
        <end position="228"/>
    </location>
</feature>
<dbReference type="InterPro" id="IPR004852">
    <property type="entry name" value="Di-haem_cyt_c_peroxidsae"/>
</dbReference>
<dbReference type="Gene3D" id="1.10.760.10">
    <property type="entry name" value="Cytochrome c-like domain"/>
    <property type="match status" value="2"/>
</dbReference>
<evidence type="ECO:0000256" key="4">
    <source>
        <dbReference type="ARBA" id="ARBA00022729"/>
    </source>
</evidence>